<dbReference type="EMBL" id="BANC01000161">
    <property type="protein sequence ID" value="GAN82133.1"/>
    <property type="molecule type" value="Genomic_DNA"/>
</dbReference>
<accession>A0A0D6PLN9</accession>
<dbReference type="Pfam" id="PF02604">
    <property type="entry name" value="PhdYeFM_antitox"/>
    <property type="match status" value="1"/>
</dbReference>
<comment type="caution">
    <text evidence="3">The sequence shown here is derived from an EMBL/GenBank/DDBJ whole genome shotgun (WGS) entry which is preliminary data.</text>
</comment>
<evidence type="ECO:0000313" key="4">
    <source>
        <dbReference type="Proteomes" id="UP000032668"/>
    </source>
</evidence>
<sequence length="80" mass="8651">MNNVNLADAKAHLSELVERAAAGEAVGITRRGKPVAQIVSADTPRKPVSLDALRAVTAAMPKQAEPAREAIRKMRDETRY</sequence>
<dbReference type="InterPro" id="IPR006442">
    <property type="entry name" value="Antitoxin_Phd/YefM"/>
</dbReference>
<organism evidence="3 4">
    <name type="scientific">Acidocella aminolytica 101 = DSM 11237</name>
    <dbReference type="NCBI Taxonomy" id="1120923"/>
    <lineage>
        <taxon>Bacteria</taxon>
        <taxon>Pseudomonadati</taxon>
        <taxon>Pseudomonadota</taxon>
        <taxon>Alphaproteobacteria</taxon>
        <taxon>Acetobacterales</taxon>
        <taxon>Acidocellaceae</taxon>
        <taxon>Acidocella</taxon>
    </lineage>
</organism>
<dbReference type="AlphaFoldDB" id="A0A0D6PLN9"/>
<reference evidence="3 4" key="1">
    <citation type="submission" date="2012-11" db="EMBL/GenBank/DDBJ databases">
        <title>Whole genome sequence of Acidocella aminolytica 101 = DSM 11237.</title>
        <authorList>
            <person name="Azuma Y."/>
            <person name="Higashiura N."/>
            <person name="Hirakawa H."/>
            <person name="Matsushita K."/>
        </authorList>
    </citation>
    <scope>NUCLEOTIDE SEQUENCE [LARGE SCALE GENOMIC DNA]</scope>
    <source>
        <strain evidence="4">101 / DSM 11237</strain>
    </source>
</reference>
<comment type="function">
    <text evidence="2">Antitoxin component of a type II toxin-antitoxin (TA) system.</text>
</comment>
<dbReference type="STRING" id="1120923.SAMN02746095_03809"/>
<proteinExistence type="inferred from homology"/>
<dbReference type="InterPro" id="IPR036165">
    <property type="entry name" value="YefM-like_sf"/>
</dbReference>
<dbReference type="NCBIfam" id="TIGR01552">
    <property type="entry name" value="phd_fam"/>
    <property type="match status" value="1"/>
</dbReference>
<evidence type="ECO:0000313" key="3">
    <source>
        <dbReference type="EMBL" id="GAN82133.1"/>
    </source>
</evidence>
<protein>
    <recommendedName>
        <fullName evidence="2">Antitoxin</fullName>
    </recommendedName>
</protein>
<dbReference type="RefSeq" id="WP_048880522.1">
    <property type="nucleotide sequence ID" value="NZ_BANC01000161.1"/>
</dbReference>
<evidence type="ECO:0000256" key="2">
    <source>
        <dbReference type="RuleBase" id="RU362080"/>
    </source>
</evidence>
<dbReference type="PANTHER" id="PTHR35377">
    <property type="entry name" value="ANTITOXIN VAPB49-RELATED-RELATED"/>
    <property type="match status" value="1"/>
</dbReference>
<dbReference type="InterPro" id="IPR051416">
    <property type="entry name" value="phD-YefM_TA_antitoxins"/>
</dbReference>
<dbReference type="OrthoDB" id="9800503at2"/>
<keyword evidence="4" id="KW-1185">Reference proteome</keyword>
<dbReference type="Gene3D" id="3.40.1620.10">
    <property type="entry name" value="YefM-like domain"/>
    <property type="match status" value="1"/>
</dbReference>
<dbReference type="SUPFAM" id="SSF143120">
    <property type="entry name" value="YefM-like"/>
    <property type="match status" value="1"/>
</dbReference>
<dbReference type="PANTHER" id="PTHR35377:SF4">
    <property type="entry name" value="PREVENT-HOST-DEATH FAMILY PROTEIN"/>
    <property type="match status" value="1"/>
</dbReference>
<gene>
    <name evidence="3" type="ORF">Aam_164_005</name>
</gene>
<evidence type="ECO:0000256" key="1">
    <source>
        <dbReference type="ARBA" id="ARBA00009981"/>
    </source>
</evidence>
<name>A0A0D6PLN9_9PROT</name>
<dbReference type="Proteomes" id="UP000032668">
    <property type="component" value="Unassembled WGS sequence"/>
</dbReference>
<comment type="similarity">
    <text evidence="1 2">Belongs to the phD/YefM antitoxin family.</text>
</comment>